<comment type="caution">
    <text evidence="1">The sequence shown here is derived from an EMBL/GenBank/DDBJ whole genome shotgun (WGS) entry which is preliminary data.</text>
</comment>
<gene>
    <name evidence="1" type="ORF">M5K25_023925</name>
</gene>
<dbReference type="PANTHER" id="PTHR34569">
    <property type="entry name" value="EXPRESSED PROTEIN"/>
    <property type="match status" value="1"/>
</dbReference>
<evidence type="ECO:0000313" key="2">
    <source>
        <dbReference type="Proteomes" id="UP001552299"/>
    </source>
</evidence>
<protein>
    <submittedName>
        <fullName evidence="1">Uncharacterized protein</fullName>
    </submittedName>
</protein>
<accession>A0ABD0U0J3</accession>
<proteinExistence type="predicted"/>
<name>A0ABD0U0J3_DENTH</name>
<dbReference type="PANTHER" id="PTHR34569:SF2">
    <property type="entry name" value="EXPRESSED PROTEIN"/>
    <property type="match status" value="1"/>
</dbReference>
<sequence length="146" mass="15929">MSILRMFLPTVSNGSEFELRRWLSPPFPRRLPAVHSPSSSAAAAAAAAAATNALGTNVYTSLRELIASSPPNPFTSPTAAGFEIRIRNPLVKQAAYAYLQMTPSSIRSQQSHSRFLLALSDAVRPLRRCFGYIGRLLCCSLAYNAW</sequence>
<reference evidence="1 2" key="1">
    <citation type="journal article" date="2024" name="Plant Biotechnol. J.">
        <title>Dendrobium thyrsiflorum genome and its molecular insights into genes involved in important horticultural traits.</title>
        <authorList>
            <person name="Chen B."/>
            <person name="Wang J.Y."/>
            <person name="Zheng P.J."/>
            <person name="Li K.L."/>
            <person name="Liang Y.M."/>
            <person name="Chen X.F."/>
            <person name="Zhang C."/>
            <person name="Zhao X."/>
            <person name="He X."/>
            <person name="Zhang G.Q."/>
            <person name="Liu Z.J."/>
            <person name="Xu Q."/>
        </authorList>
    </citation>
    <scope>NUCLEOTIDE SEQUENCE [LARGE SCALE GENOMIC DNA]</scope>
    <source>
        <strain evidence="1">GZMU011</strain>
    </source>
</reference>
<dbReference type="AlphaFoldDB" id="A0ABD0U0J3"/>
<organism evidence="1 2">
    <name type="scientific">Dendrobium thyrsiflorum</name>
    <name type="common">Pinecone-like raceme dendrobium</name>
    <name type="synonym">Orchid</name>
    <dbReference type="NCBI Taxonomy" id="117978"/>
    <lineage>
        <taxon>Eukaryota</taxon>
        <taxon>Viridiplantae</taxon>
        <taxon>Streptophyta</taxon>
        <taxon>Embryophyta</taxon>
        <taxon>Tracheophyta</taxon>
        <taxon>Spermatophyta</taxon>
        <taxon>Magnoliopsida</taxon>
        <taxon>Liliopsida</taxon>
        <taxon>Asparagales</taxon>
        <taxon>Orchidaceae</taxon>
        <taxon>Epidendroideae</taxon>
        <taxon>Malaxideae</taxon>
        <taxon>Dendrobiinae</taxon>
        <taxon>Dendrobium</taxon>
    </lineage>
</organism>
<keyword evidence="2" id="KW-1185">Reference proteome</keyword>
<evidence type="ECO:0000313" key="1">
    <source>
        <dbReference type="EMBL" id="KAL0905501.1"/>
    </source>
</evidence>
<dbReference type="EMBL" id="JANQDX010000018">
    <property type="protein sequence ID" value="KAL0905501.1"/>
    <property type="molecule type" value="Genomic_DNA"/>
</dbReference>
<dbReference type="Proteomes" id="UP001552299">
    <property type="component" value="Unassembled WGS sequence"/>
</dbReference>